<evidence type="ECO:0000256" key="1">
    <source>
        <dbReference type="SAM" id="MobiDB-lite"/>
    </source>
</evidence>
<dbReference type="EMBL" id="CP030073">
    <property type="protein sequence ID" value="AWW37648.1"/>
    <property type="molecule type" value="Genomic_DNA"/>
</dbReference>
<organism evidence="2 3">
    <name type="scientific">Streptomyces cadmiisoli</name>
    <dbReference type="NCBI Taxonomy" id="2184053"/>
    <lineage>
        <taxon>Bacteria</taxon>
        <taxon>Bacillati</taxon>
        <taxon>Actinomycetota</taxon>
        <taxon>Actinomycetes</taxon>
        <taxon>Kitasatosporales</taxon>
        <taxon>Streptomycetaceae</taxon>
        <taxon>Streptomyces</taxon>
        <taxon>Streptomyces aurantiacus group</taxon>
    </lineage>
</organism>
<evidence type="ECO:0000313" key="2">
    <source>
        <dbReference type="EMBL" id="AWW37648.1"/>
    </source>
</evidence>
<evidence type="ECO:0000313" key="3">
    <source>
        <dbReference type="Proteomes" id="UP000249616"/>
    </source>
</evidence>
<dbReference type="GeneID" id="32595334"/>
<dbReference type="Proteomes" id="UP000249616">
    <property type="component" value="Chromosome"/>
</dbReference>
<protein>
    <submittedName>
        <fullName evidence="2">Uncharacterized protein</fullName>
    </submittedName>
</protein>
<dbReference type="KEGG" id="scad:DN051_14120"/>
<proteinExistence type="predicted"/>
<keyword evidence="3" id="KW-1185">Reference proteome</keyword>
<sequence>MDSAQHDCPVCGQPVETIVRRYKTLGAWVPKWVPGPCRNPDCATHAESGDAEPVEERPAAAPEAKEPHRVSEAEKS</sequence>
<reference evidence="2 3" key="1">
    <citation type="journal article" date="2019" name="Int. J. Syst. Evol. Microbiol.">
        <title>Streptomyces cadmiisoli sp. nov., a novel actinomycete isolated from cadmium-contaminated soil.</title>
        <authorList>
            <person name="Li K."/>
            <person name="Tang X."/>
            <person name="Zhao J."/>
            <person name="Guo Y."/>
            <person name="Tang Y."/>
            <person name="Gao J."/>
        </authorList>
    </citation>
    <scope>NUCLEOTIDE SEQUENCE [LARGE SCALE GENOMIC DNA]</scope>
    <source>
        <strain evidence="2 3">ZFG47</strain>
    </source>
</reference>
<dbReference type="RefSeq" id="WP_053757339.1">
    <property type="nucleotide sequence ID" value="NZ_CP030073.1"/>
</dbReference>
<feature type="compositionally biased region" description="Basic and acidic residues" evidence="1">
    <location>
        <begin position="54"/>
        <end position="76"/>
    </location>
</feature>
<accession>A0A2Z4IYG2</accession>
<feature type="region of interest" description="Disordered" evidence="1">
    <location>
        <begin position="39"/>
        <end position="76"/>
    </location>
</feature>
<dbReference type="AlphaFoldDB" id="A0A2Z4IYG2"/>
<name>A0A2Z4IYG2_9ACTN</name>
<gene>
    <name evidence="2" type="ORF">DN051_14120</name>
</gene>